<organism evidence="1 2">
    <name type="scientific">Halomicronema hongdechloris C2206</name>
    <dbReference type="NCBI Taxonomy" id="1641165"/>
    <lineage>
        <taxon>Bacteria</taxon>
        <taxon>Bacillati</taxon>
        <taxon>Cyanobacteriota</taxon>
        <taxon>Cyanophyceae</taxon>
        <taxon>Nodosilineales</taxon>
        <taxon>Nodosilineaceae</taxon>
        <taxon>Halomicronema</taxon>
    </lineage>
</organism>
<evidence type="ECO:0008006" key="3">
    <source>
        <dbReference type="Google" id="ProtNLM"/>
    </source>
</evidence>
<proteinExistence type="predicted"/>
<dbReference type="Pfam" id="PF11376">
    <property type="entry name" value="DUF3179"/>
    <property type="match status" value="1"/>
</dbReference>
<dbReference type="Proteomes" id="UP000191901">
    <property type="component" value="Chromosome"/>
</dbReference>
<dbReference type="AlphaFoldDB" id="A0A1Z3HQC7"/>
<gene>
    <name evidence="1" type="ORF">XM38_034190</name>
</gene>
<dbReference type="RefSeq" id="WP_088430418.1">
    <property type="nucleotide sequence ID" value="NZ_CP021983.2"/>
</dbReference>
<accession>A0A1Z3HQC7</accession>
<dbReference type="OrthoDB" id="9806357at2"/>
<dbReference type="STRING" id="1641165.XM38_20570"/>
<dbReference type="KEGG" id="hhg:XM38_034190"/>
<dbReference type="EMBL" id="CP021983">
    <property type="protein sequence ID" value="ASC72462.1"/>
    <property type="molecule type" value="Genomic_DNA"/>
</dbReference>
<dbReference type="InterPro" id="IPR021516">
    <property type="entry name" value="DUF3179"/>
</dbReference>
<sequence>MTRLILKGVLGAGSLLVLLLSALVIEAGGWENFKLQYYSLTQVFHDQTKELQDLRQKDVDPASHSRIDLDQLLNGGPPKDGIPSIDAPQFDTPETTPFAANETVIGVVVNGKAKAYPLGIMNWHEIVNDSVGGLPLSITYCPLCDTIAVVERGDTTFGVSGKLYQSCLVMYDRNDDTLYAQPWTLGVVGPKVNHSLSRVPAVKTTLGNWLAQHPDSQILSTDTGYSRDYQSYPYGSYNVDDQLIFPIRNQADLDQHPKAIVSYIWQASDQTPHNRFAGDSHQFIHEQLRQQGSQTVEFDGRQVRARWDDTLETVVVEELDGTVIPSSTAFAFVYPAFFGQP</sequence>
<evidence type="ECO:0000313" key="2">
    <source>
        <dbReference type="Proteomes" id="UP000191901"/>
    </source>
</evidence>
<protein>
    <recommendedName>
        <fullName evidence="3">DUF3179 domain-containing protein</fullName>
    </recommendedName>
</protein>
<keyword evidence="2" id="KW-1185">Reference proteome</keyword>
<name>A0A1Z3HQC7_9CYAN</name>
<evidence type="ECO:0000313" key="1">
    <source>
        <dbReference type="EMBL" id="ASC72462.1"/>
    </source>
</evidence>
<reference evidence="1 2" key="1">
    <citation type="journal article" date="2016" name="Biochim. Biophys. Acta">
        <title>Characterization of red-shifted phycobilisomes isolated from the chlorophyll f-containing cyanobacterium Halomicronema hongdechloris.</title>
        <authorList>
            <person name="Li Y."/>
            <person name="Lin Y."/>
            <person name="Garvey C.J."/>
            <person name="Birch D."/>
            <person name="Corkery R.W."/>
            <person name="Loughlin P.C."/>
            <person name="Scheer H."/>
            <person name="Willows R.D."/>
            <person name="Chen M."/>
        </authorList>
    </citation>
    <scope>NUCLEOTIDE SEQUENCE [LARGE SCALE GENOMIC DNA]</scope>
    <source>
        <strain evidence="1 2">C2206</strain>
    </source>
</reference>